<feature type="transmembrane region" description="Helical" evidence="1">
    <location>
        <begin position="110"/>
        <end position="130"/>
    </location>
</feature>
<keyword evidence="1" id="KW-0472">Membrane</keyword>
<feature type="transmembrane region" description="Helical" evidence="1">
    <location>
        <begin position="136"/>
        <end position="157"/>
    </location>
</feature>
<keyword evidence="1" id="KW-1133">Transmembrane helix</keyword>
<feature type="transmembrane region" description="Helical" evidence="1">
    <location>
        <begin position="187"/>
        <end position="204"/>
    </location>
</feature>
<evidence type="ECO:0000313" key="3">
    <source>
        <dbReference type="Proteomes" id="UP000005356"/>
    </source>
</evidence>
<evidence type="ECO:0000256" key="1">
    <source>
        <dbReference type="SAM" id="Phobius"/>
    </source>
</evidence>
<accession>A0ABN0CU62</accession>
<protein>
    <submittedName>
        <fullName evidence="2">Conserved domain protein</fullName>
    </submittedName>
</protein>
<evidence type="ECO:0000313" key="2">
    <source>
        <dbReference type="EMBL" id="EGJ26814.1"/>
    </source>
</evidence>
<comment type="caution">
    <text evidence="2">The sequence shown here is derived from an EMBL/GenBank/DDBJ whole genome shotgun (WGS) entry which is preliminary data.</text>
</comment>
<feature type="transmembrane region" description="Helical" evidence="1">
    <location>
        <begin position="57"/>
        <end position="78"/>
    </location>
</feature>
<keyword evidence="1" id="KW-0812">Transmembrane</keyword>
<gene>
    <name evidence="2" type="ORF">STRPO_0790</name>
</gene>
<reference evidence="2 3" key="1">
    <citation type="journal article" date="2014" name="Int. J. Syst. Evol. Microbiol.">
        <title>Phylogenomics and the dynamic genome evolution of the genus Streptococcus.</title>
        <authorList>
            <consortium name="The Broad Institute Genome Sequencing Platform"/>
            <person name="Richards V.P."/>
            <person name="Palmer S.R."/>
            <person name="Pavinski Bitar P.D."/>
            <person name="Qin X."/>
            <person name="Weinstock G.M."/>
            <person name="Highlander S.K."/>
            <person name="Town C.D."/>
            <person name="Burne R.A."/>
            <person name="Stanhope M.J."/>
        </authorList>
    </citation>
    <scope>NUCLEOTIDE SEQUENCE [LARGE SCALE GENOMIC DNA]</scope>
    <source>
        <strain evidence="2 3">Jelinkova 176</strain>
    </source>
</reference>
<dbReference type="EMBL" id="AEUU02000001">
    <property type="protein sequence ID" value="EGJ26814.1"/>
    <property type="molecule type" value="Genomic_DNA"/>
</dbReference>
<sequence length="209" mass="24643">MKLYKLTYYITKFIITLFISYLLLTHYNEISHSEISSLVAFQLINPFLSINGQQLSFLKLIMILGLSFTSFLTTYAFMAELSIGVKTMIRAHCNNHLKFQISIYRVITSLYLKEFILQVICIYSISSILLQDIEQVINLTFLLLTWFFVDSICYFFITYYISNNVLVLIAICIEILIRFILFKQIAILLFVVLLHLLLNAYWRYQFARN</sequence>
<proteinExistence type="predicted"/>
<organism evidence="2 3">
    <name type="scientific">Streptococcus porcinus str. Jelinkova 176</name>
    <dbReference type="NCBI Taxonomy" id="873448"/>
    <lineage>
        <taxon>Bacteria</taxon>
        <taxon>Bacillati</taxon>
        <taxon>Bacillota</taxon>
        <taxon>Bacilli</taxon>
        <taxon>Lactobacillales</taxon>
        <taxon>Streptococcaceae</taxon>
        <taxon>Streptococcus</taxon>
    </lineage>
</organism>
<feature type="transmembrane region" description="Helical" evidence="1">
    <location>
        <begin position="164"/>
        <end position="181"/>
    </location>
</feature>
<feature type="transmembrane region" description="Helical" evidence="1">
    <location>
        <begin position="6"/>
        <end position="23"/>
    </location>
</feature>
<keyword evidence="3" id="KW-1185">Reference proteome</keyword>
<name>A0ABN0CU62_STRPO</name>
<dbReference type="Proteomes" id="UP000005356">
    <property type="component" value="Unassembled WGS sequence"/>
</dbReference>